<accession>A0A6J7DW45</accession>
<organism evidence="1">
    <name type="scientific">freshwater metagenome</name>
    <dbReference type="NCBI Taxonomy" id="449393"/>
    <lineage>
        <taxon>unclassified sequences</taxon>
        <taxon>metagenomes</taxon>
        <taxon>ecological metagenomes</taxon>
    </lineage>
</organism>
<name>A0A6J7DW45_9ZZZZ</name>
<proteinExistence type="predicted"/>
<dbReference type="AlphaFoldDB" id="A0A6J7DW45"/>
<gene>
    <name evidence="1" type="ORF">UFOPK3461_00485</name>
</gene>
<dbReference type="EMBL" id="CAFBLW010000027">
    <property type="protein sequence ID" value="CAB4873828.1"/>
    <property type="molecule type" value="Genomic_DNA"/>
</dbReference>
<protein>
    <submittedName>
        <fullName evidence="1">Unannotated protein</fullName>
    </submittedName>
</protein>
<sequence length="60" mass="6776">MAFFDARLAELDGDTLILDFSDSRKFGTVHEFSEARARHTQVLKETIAEHLGAALEIVER</sequence>
<evidence type="ECO:0000313" key="1">
    <source>
        <dbReference type="EMBL" id="CAB4873828.1"/>
    </source>
</evidence>
<reference evidence="1" key="1">
    <citation type="submission" date="2020-05" db="EMBL/GenBank/DDBJ databases">
        <authorList>
            <person name="Chiriac C."/>
            <person name="Salcher M."/>
            <person name="Ghai R."/>
            <person name="Kavagutti S V."/>
        </authorList>
    </citation>
    <scope>NUCLEOTIDE SEQUENCE</scope>
</reference>